<evidence type="ECO:0000256" key="2">
    <source>
        <dbReference type="ARBA" id="ARBA00023002"/>
    </source>
</evidence>
<evidence type="ECO:0000313" key="11">
    <source>
        <dbReference type="Proteomes" id="UP001222275"/>
    </source>
</evidence>
<comment type="similarity">
    <text evidence="1 8">Belongs to the MsrA Met sulfoxide reductase family.</text>
</comment>
<dbReference type="PROSITE" id="PS51790">
    <property type="entry name" value="MSRB"/>
    <property type="match status" value="1"/>
</dbReference>
<proteinExistence type="inferred from homology"/>
<dbReference type="InterPro" id="IPR011057">
    <property type="entry name" value="Mss4-like_sf"/>
</dbReference>
<dbReference type="Gene3D" id="2.170.150.20">
    <property type="entry name" value="Peptide methionine sulfoxide reductase"/>
    <property type="match status" value="1"/>
</dbReference>
<dbReference type="Proteomes" id="UP001222275">
    <property type="component" value="Chromosome"/>
</dbReference>
<dbReference type="GO" id="GO:0008113">
    <property type="term" value="F:peptide-methionine (S)-S-oxide reductase activity"/>
    <property type="evidence" value="ECO:0007669"/>
    <property type="project" value="UniProtKB-EC"/>
</dbReference>
<evidence type="ECO:0000256" key="6">
    <source>
        <dbReference type="ARBA" id="ARBA00048488"/>
    </source>
</evidence>
<dbReference type="InterPro" id="IPR050162">
    <property type="entry name" value="MsrA_MetSO_reductase"/>
</dbReference>
<comment type="catalytic activity">
    <reaction evidence="7 8">
        <text>[thioredoxin]-disulfide + L-methionine + H2O = L-methionine (S)-S-oxide + [thioredoxin]-dithiol</text>
        <dbReference type="Rhea" id="RHEA:19993"/>
        <dbReference type="Rhea" id="RHEA-COMP:10698"/>
        <dbReference type="Rhea" id="RHEA-COMP:10700"/>
        <dbReference type="ChEBI" id="CHEBI:15377"/>
        <dbReference type="ChEBI" id="CHEBI:29950"/>
        <dbReference type="ChEBI" id="CHEBI:50058"/>
        <dbReference type="ChEBI" id="CHEBI:57844"/>
        <dbReference type="ChEBI" id="CHEBI:58772"/>
        <dbReference type="EC" id="1.8.4.11"/>
    </reaction>
</comment>
<feature type="active site" evidence="8">
    <location>
        <position position="23"/>
    </location>
</feature>
<dbReference type="PANTHER" id="PTHR42799">
    <property type="entry name" value="MITOCHONDRIAL PEPTIDE METHIONINE SULFOXIDE REDUCTASE"/>
    <property type="match status" value="1"/>
</dbReference>
<evidence type="ECO:0000256" key="5">
    <source>
        <dbReference type="ARBA" id="ARBA00047806"/>
    </source>
</evidence>
<evidence type="ECO:0000256" key="4">
    <source>
        <dbReference type="ARBA" id="ARBA00024679"/>
    </source>
</evidence>
<evidence type="ECO:0000256" key="7">
    <source>
        <dbReference type="ARBA" id="ARBA00048782"/>
    </source>
</evidence>
<dbReference type="SUPFAM" id="SSF55068">
    <property type="entry name" value="Peptide methionine sulfoxide reductase"/>
    <property type="match status" value="1"/>
</dbReference>
<comment type="function">
    <text evidence="4 8">Has an important function as a repair enzyme for proteins that have been inactivated by oxidation. Catalyzes the reversible oxidation-reduction of methionine sulfoxide in proteins to methionine.</text>
</comment>
<dbReference type="NCBIfam" id="TIGR00357">
    <property type="entry name" value="peptide-methionine (R)-S-oxide reductase MsrB"/>
    <property type="match status" value="1"/>
</dbReference>
<name>A0ABY8CBZ3_9GAMM</name>
<keyword evidence="3" id="KW-0511">Multifunctional enzyme</keyword>
<dbReference type="InterPro" id="IPR012336">
    <property type="entry name" value="Thioredoxin-like_fold"/>
</dbReference>
<evidence type="ECO:0000259" key="9">
    <source>
        <dbReference type="PROSITE" id="PS51790"/>
    </source>
</evidence>
<keyword evidence="11" id="KW-1185">Reference proteome</keyword>
<dbReference type="NCBIfam" id="TIGR00401">
    <property type="entry name" value="msrA"/>
    <property type="match status" value="1"/>
</dbReference>
<evidence type="ECO:0000313" key="10">
    <source>
        <dbReference type="EMBL" id="WEJ63485.1"/>
    </source>
</evidence>
<reference evidence="10 11" key="1">
    <citation type="submission" date="2022-06" db="EMBL/GenBank/DDBJ databases">
        <title>Thiomicrohabdus sp. nov, an obligately chemolithoautotrophic, sulfur-oxidizing bacterium isolated from beach of Guanyin Mountain. Amoy.</title>
        <authorList>
            <person name="Zhu H."/>
        </authorList>
    </citation>
    <scope>NUCLEOTIDE SEQUENCE [LARGE SCALE GENOMIC DNA]</scope>
    <source>
        <strain evidence="10 11">XGS-01</strain>
    </source>
</reference>
<accession>A0ABY8CBZ3</accession>
<protein>
    <recommendedName>
        <fullName evidence="8">Peptide methionine sulfoxide reductase MsrA</fullName>
        <shortName evidence="8">Protein-methionine-S-oxide reductase</shortName>
        <ecNumber evidence="8">1.8.4.11</ecNumber>
    </recommendedName>
    <alternativeName>
        <fullName evidence="8">Peptide-methionine (S)-S-oxide reductase</fullName>
        <shortName evidence="8">Peptide Met(O) reductase</shortName>
    </alternativeName>
</protein>
<comment type="catalytic activity">
    <reaction evidence="6">
        <text>L-methionyl-[protein] + [thioredoxin]-disulfide + H2O = L-methionyl-(R)-S-oxide-[protein] + [thioredoxin]-dithiol</text>
        <dbReference type="Rhea" id="RHEA:24164"/>
        <dbReference type="Rhea" id="RHEA-COMP:10698"/>
        <dbReference type="Rhea" id="RHEA-COMP:10700"/>
        <dbReference type="Rhea" id="RHEA-COMP:12313"/>
        <dbReference type="Rhea" id="RHEA-COMP:12314"/>
        <dbReference type="ChEBI" id="CHEBI:15377"/>
        <dbReference type="ChEBI" id="CHEBI:16044"/>
        <dbReference type="ChEBI" id="CHEBI:29950"/>
        <dbReference type="ChEBI" id="CHEBI:45764"/>
        <dbReference type="ChEBI" id="CHEBI:50058"/>
        <dbReference type="EC" id="1.8.4.12"/>
    </reaction>
</comment>
<keyword evidence="2 8" id="KW-0560">Oxidoreductase</keyword>
<dbReference type="SUPFAM" id="SSF51316">
    <property type="entry name" value="Mss4-like"/>
    <property type="match status" value="1"/>
</dbReference>
<dbReference type="Pfam" id="PF13098">
    <property type="entry name" value="Thioredoxin_2"/>
    <property type="match status" value="1"/>
</dbReference>
<dbReference type="RefSeq" id="WP_275595742.1">
    <property type="nucleotide sequence ID" value="NZ_CP102381.1"/>
</dbReference>
<comment type="catalytic activity">
    <reaction evidence="5 8">
        <text>L-methionyl-[protein] + [thioredoxin]-disulfide + H2O = L-methionyl-(S)-S-oxide-[protein] + [thioredoxin]-dithiol</text>
        <dbReference type="Rhea" id="RHEA:14217"/>
        <dbReference type="Rhea" id="RHEA-COMP:10698"/>
        <dbReference type="Rhea" id="RHEA-COMP:10700"/>
        <dbReference type="Rhea" id="RHEA-COMP:12313"/>
        <dbReference type="Rhea" id="RHEA-COMP:12315"/>
        <dbReference type="ChEBI" id="CHEBI:15377"/>
        <dbReference type="ChEBI" id="CHEBI:16044"/>
        <dbReference type="ChEBI" id="CHEBI:29950"/>
        <dbReference type="ChEBI" id="CHEBI:44120"/>
        <dbReference type="ChEBI" id="CHEBI:50058"/>
        <dbReference type="EC" id="1.8.4.11"/>
    </reaction>
</comment>
<dbReference type="InterPro" id="IPR002569">
    <property type="entry name" value="Met_Sox_Rdtase_MsrA_dom"/>
</dbReference>
<evidence type="ECO:0000256" key="3">
    <source>
        <dbReference type="ARBA" id="ARBA00023268"/>
    </source>
</evidence>
<evidence type="ECO:0000256" key="8">
    <source>
        <dbReference type="HAMAP-Rule" id="MF_01401"/>
    </source>
</evidence>
<feature type="domain" description="MsrB" evidence="9">
    <location>
        <begin position="286"/>
        <end position="407"/>
    </location>
</feature>
<organism evidence="10 11">
    <name type="scientific">Thiomicrorhabdus lithotrophica</name>
    <dbReference type="NCBI Taxonomy" id="2949997"/>
    <lineage>
        <taxon>Bacteria</taxon>
        <taxon>Pseudomonadati</taxon>
        <taxon>Pseudomonadota</taxon>
        <taxon>Gammaproteobacteria</taxon>
        <taxon>Thiotrichales</taxon>
        <taxon>Piscirickettsiaceae</taxon>
        <taxon>Thiomicrorhabdus</taxon>
    </lineage>
</organism>
<dbReference type="SUPFAM" id="SSF52833">
    <property type="entry name" value="Thioredoxin-like"/>
    <property type="match status" value="1"/>
</dbReference>
<dbReference type="InterPro" id="IPR036509">
    <property type="entry name" value="Met_Sox_Rdtase_MsrA_sf"/>
</dbReference>
<dbReference type="EMBL" id="CP102381">
    <property type="protein sequence ID" value="WEJ63485.1"/>
    <property type="molecule type" value="Genomic_DNA"/>
</dbReference>
<dbReference type="HAMAP" id="MF_01401">
    <property type="entry name" value="MsrA"/>
    <property type="match status" value="1"/>
</dbReference>
<dbReference type="EC" id="1.8.4.11" evidence="8"/>
<evidence type="ECO:0000256" key="1">
    <source>
        <dbReference type="ARBA" id="ARBA00005591"/>
    </source>
</evidence>
<dbReference type="Gene3D" id="3.40.30.10">
    <property type="entry name" value="Glutaredoxin"/>
    <property type="match status" value="1"/>
</dbReference>
<gene>
    <name evidence="8 10" type="primary">msrA</name>
    <name evidence="10" type="ORF">NR989_04335</name>
</gene>
<sequence length="411" mass="45970">MTNNNEVINTNLDSKSIVLGMGCFWGAEKRLSEVPGVIDVESGYSNGDDVNAGYKEVLGLEQLIKMGLSQKRNHAEVIKVTYNPSMIDLKTILIKFWENHNPTQGDRQGNDVGSNYRSAIYYQTDEEKAIAEETKTVFQEALTKAGKQAITTEIAPLSNYITAEEYHQDYLEKNPNGYCGLGGTGVAYPGSETKQHPRLEASALNKEKQLIVFEAEECPYCVKFKQDVLNTWTAETPIVATLNPQQPEGWKLEKALFATPTIVLFENGKEVSRYTGYNGDKARFWKWLGFRLLTPEQRRIAFEEGTEAPFTGSHLDETRPGYFVDPITGAKLFRSDTKFKSGTGWPSFFSPLESAITEHTDNSLGMSRVEVRSASSGIHLGHVFNDGPAPTYKRYCINGNVLKFVPDKEKE</sequence>
<dbReference type="Gene3D" id="3.30.1060.10">
    <property type="entry name" value="Peptide methionine sulphoxide reductase MsrA"/>
    <property type="match status" value="1"/>
</dbReference>
<dbReference type="Pfam" id="PF01625">
    <property type="entry name" value="PMSR"/>
    <property type="match status" value="1"/>
</dbReference>
<dbReference type="InterPro" id="IPR036249">
    <property type="entry name" value="Thioredoxin-like_sf"/>
</dbReference>
<dbReference type="InterPro" id="IPR002579">
    <property type="entry name" value="Met_Sox_Rdtase_MsrB_dom"/>
</dbReference>
<dbReference type="PANTHER" id="PTHR42799:SF2">
    <property type="entry name" value="MITOCHONDRIAL PEPTIDE METHIONINE SULFOXIDE REDUCTASE"/>
    <property type="match status" value="1"/>
</dbReference>
<dbReference type="Pfam" id="PF01641">
    <property type="entry name" value="SelR"/>
    <property type="match status" value="1"/>
</dbReference>